<evidence type="ECO:0000256" key="5">
    <source>
        <dbReference type="ARBA" id="ARBA00023316"/>
    </source>
</evidence>
<dbReference type="AlphaFoldDB" id="A0A7G2F9N3"/>
<accession>A0A7G2F9N3</accession>
<protein>
    <recommendedName>
        <fullName evidence="6">Pectin acetylesterase</fullName>
        <ecNumber evidence="6">3.1.1.-</ecNumber>
    </recommendedName>
</protein>
<evidence type="ECO:0000256" key="1">
    <source>
        <dbReference type="ARBA" id="ARBA00003534"/>
    </source>
</evidence>
<keyword evidence="4 6" id="KW-0134">Cell wall</keyword>
<comment type="function">
    <text evidence="1 6">Hydrolyzes acetyl esters in homogalacturonan regions of pectin. In type I primary cell wall, galacturonic acid residues of pectin can be acetylated at the O-2 and O-3 positions. Decreasing the degree of acetylation of pectin gels in vitro alters their physical properties.</text>
</comment>
<dbReference type="Pfam" id="PF03283">
    <property type="entry name" value="PAE"/>
    <property type="match status" value="2"/>
</dbReference>
<dbReference type="EC" id="3.1.1.-" evidence="6"/>
<proteinExistence type="inferred from homology"/>
<dbReference type="PANTHER" id="PTHR21562:SF69">
    <property type="entry name" value="PECTIN ACETYLESTERASE 9"/>
    <property type="match status" value="1"/>
</dbReference>
<dbReference type="EMBL" id="LR881470">
    <property type="protein sequence ID" value="CAD5332502.1"/>
    <property type="molecule type" value="Genomic_DNA"/>
</dbReference>
<reference evidence="7 8" key="1">
    <citation type="submission" date="2020-09" db="EMBL/GenBank/DDBJ databases">
        <authorList>
            <person name="Ashkenazy H."/>
        </authorList>
    </citation>
    <scope>NUCLEOTIDE SEQUENCE [LARGE SCALE GENOMIC DNA]</scope>
    <source>
        <strain evidence="8">cv. Cdm-0</strain>
    </source>
</reference>
<dbReference type="PANTHER" id="PTHR21562">
    <property type="entry name" value="NOTUM-RELATED"/>
    <property type="match status" value="1"/>
</dbReference>
<keyword evidence="6" id="KW-0964">Secreted</keyword>
<keyword evidence="6" id="KW-0732">Signal</keyword>
<evidence type="ECO:0000313" key="7">
    <source>
        <dbReference type="EMBL" id="CAD5332502.1"/>
    </source>
</evidence>
<evidence type="ECO:0000256" key="6">
    <source>
        <dbReference type="RuleBase" id="RU363114"/>
    </source>
</evidence>
<dbReference type="GO" id="GO:0016787">
    <property type="term" value="F:hydrolase activity"/>
    <property type="evidence" value="ECO:0007669"/>
    <property type="project" value="UniProtKB-KW"/>
</dbReference>
<gene>
    <name evidence="7" type="ORF">AT9943_LOCUS19908</name>
</gene>
<sequence>MKTTTRLLDLTAAMVLVVYVSFSPPLVSGDPGRRVSMTLVRDAAALGAFCLDGSLPAYHLDRGFGAGSNNWLLQFEGGGWCNDIASCVDRAKTRRGSTRYMSKTVVFTGVLSNNASQNPDFYNWNKVRLRYCDGASFAGDSQFGNGTSLLYFRGQRIWNAIILDLLPKGLAKAHKALLTGCSAGGLSTFLHCDNFTSYLPKNASVKCMSDAGFFLDAIDVAANRTMRSFYSQLVSLQGIQKNLDPTYDVFQFHHGLVPPSADQTGRWNRCKLNVTACNPHQLDALQGFRKDMLGALMNFFRNSTRGGMFINSCFDHCQSALEETWLSPTSPRINNKTIAETVGDWYFGRGEEAKEIGCPYPCDKTCHNLIPASTSDFLASNASGSGHNSRGTLTRSQVDLNDLM</sequence>
<comment type="similarity">
    <text evidence="3 6">Belongs to the pectinacetylesterase family.</text>
</comment>
<keyword evidence="6" id="KW-0378">Hydrolase</keyword>
<evidence type="ECO:0000256" key="3">
    <source>
        <dbReference type="ARBA" id="ARBA00005784"/>
    </source>
</evidence>
<evidence type="ECO:0000313" key="8">
    <source>
        <dbReference type="Proteomes" id="UP000516314"/>
    </source>
</evidence>
<dbReference type="Proteomes" id="UP000516314">
    <property type="component" value="Chromosome 5"/>
</dbReference>
<organism evidence="7 8">
    <name type="scientific">Arabidopsis thaliana</name>
    <name type="common">Mouse-ear cress</name>
    <dbReference type="NCBI Taxonomy" id="3702"/>
    <lineage>
        <taxon>Eukaryota</taxon>
        <taxon>Viridiplantae</taxon>
        <taxon>Streptophyta</taxon>
        <taxon>Embryophyta</taxon>
        <taxon>Tracheophyta</taxon>
        <taxon>Spermatophyta</taxon>
        <taxon>Magnoliopsida</taxon>
        <taxon>eudicotyledons</taxon>
        <taxon>Gunneridae</taxon>
        <taxon>Pentapetalae</taxon>
        <taxon>rosids</taxon>
        <taxon>malvids</taxon>
        <taxon>Brassicales</taxon>
        <taxon>Brassicaceae</taxon>
        <taxon>Camelineae</taxon>
        <taxon>Arabidopsis</taxon>
    </lineage>
</organism>
<feature type="chain" id="PRO_5029032503" description="Pectin acetylesterase" evidence="6">
    <location>
        <begin position="30"/>
        <end position="404"/>
    </location>
</feature>
<evidence type="ECO:0000256" key="2">
    <source>
        <dbReference type="ARBA" id="ARBA00004191"/>
    </source>
</evidence>
<dbReference type="InterPro" id="IPR004963">
    <property type="entry name" value="PAE/NOTUM"/>
</dbReference>
<dbReference type="GO" id="GO:0071555">
    <property type="term" value="P:cell wall organization"/>
    <property type="evidence" value="ECO:0007669"/>
    <property type="project" value="UniProtKB-KW"/>
</dbReference>
<keyword evidence="5 6" id="KW-0961">Cell wall biogenesis/degradation</keyword>
<feature type="signal peptide" evidence="6">
    <location>
        <begin position="1"/>
        <end position="29"/>
    </location>
</feature>
<evidence type="ECO:0000256" key="4">
    <source>
        <dbReference type="ARBA" id="ARBA00022512"/>
    </source>
</evidence>
<name>A0A7G2F9N3_ARATH</name>
<comment type="subcellular location">
    <subcellularLocation>
        <location evidence="2 6">Secreted</location>
        <location evidence="2 6">Cell wall</location>
    </subcellularLocation>
</comment>